<accession>A0A5J5GAG3</accession>
<evidence type="ECO:0000313" key="10">
    <source>
        <dbReference type="Proteomes" id="UP000367750"/>
    </source>
</evidence>
<dbReference type="InterPro" id="IPR000620">
    <property type="entry name" value="EamA_dom"/>
</dbReference>
<dbReference type="Pfam" id="PF00892">
    <property type="entry name" value="EamA"/>
    <property type="match status" value="2"/>
</dbReference>
<comment type="similarity">
    <text evidence="2">Belongs to the EamA transporter family.</text>
</comment>
<dbReference type="GO" id="GO:0005886">
    <property type="term" value="C:plasma membrane"/>
    <property type="evidence" value="ECO:0007669"/>
    <property type="project" value="UniProtKB-SubCell"/>
</dbReference>
<feature type="transmembrane region" description="Helical" evidence="7">
    <location>
        <begin position="250"/>
        <end position="272"/>
    </location>
</feature>
<feature type="transmembrane region" description="Helical" evidence="7">
    <location>
        <begin position="71"/>
        <end position="92"/>
    </location>
</feature>
<feature type="domain" description="EamA" evidence="8">
    <location>
        <begin position="10"/>
        <end position="139"/>
    </location>
</feature>
<keyword evidence="6 7" id="KW-0472">Membrane</keyword>
<keyword evidence="10" id="KW-1185">Reference proteome</keyword>
<keyword evidence="3" id="KW-1003">Cell membrane</keyword>
<feature type="transmembrane region" description="Helical" evidence="7">
    <location>
        <begin position="226"/>
        <end position="243"/>
    </location>
</feature>
<feature type="transmembrane region" description="Helical" evidence="7">
    <location>
        <begin position="185"/>
        <end position="206"/>
    </location>
</feature>
<sequence length="306" mass="31998">MNRNNGRPVLALAFILAGTSPVAGRLLAGELEPFTLAAAGLGLLLAAALPLRARAFLHTARRLRAADWRMLVMQALLGIVLFRALLFLGLQSTGAAEAGILTGAAPAITALLAWLFLREQLTARRIVGIAAAAAGIALLQGAGLQPGGISLQHLAGNAFVLAAAASEATFNILARKYGAGSLEGLRPGIQALLVAAMAFLLCLLPASLEHPVRSLQVLGAEEWAALAWYGWIVTWLSFTLFYAGVRRCDAYTVAAFSGLLPLTSMILSALLLGERVNVYQWTGGAVVMAGIGMLGALPGTRQSRPR</sequence>
<dbReference type="OrthoDB" id="9799821at2"/>
<dbReference type="AlphaFoldDB" id="A0A5J5GAG3"/>
<proteinExistence type="inferred from homology"/>
<dbReference type="RefSeq" id="WP_150458459.1">
    <property type="nucleotide sequence ID" value="NZ_VYKK01000015.1"/>
</dbReference>
<feature type="transmembrane region" description="Helical" evidence="7">
    <location>
        <begin position="126"/>
        <end position="142"/>
    </location>
</feature>
<evidence type="ECO:0000256" key="7">
    <source>
        <dbReference type="SAM" id="Phobius"/>
    </source>
</evidence>
<evidence type="ECO:0000256" key="1">
    <source>
        <dbReference type="ARBA" id="ARBA00004651"/>
    </source>
</evidence>
<dbReference type="Proteomes" id="UP000367750">
    <property type="component" value="Unassembled WGS sequence"/>
</dbReference>
<protein>
    <submittedName>
        <fullName evidence="9">DMT family transporter</fullName>
    </submittedName>
</protein>
<evidence type="ECO:0000256" key="4">
    <source>
        <dbReference type="ARBA" id="ARBA00022692"/>
    </source>
</evidence>
<gene>
    <name evidence="9" type="ORF">F4V43_11930</name>
</gene>
<dbReference type="EMBL" id="VYKK01000015">
    <property type="protein sequence ID" value="KAA9004105.1"/>
    <property type="molecule type" value="Genomic_DNA"/>
</dbReference>
<evidence type="ECO:0000313" key="9">
    <source>
        <dbReference type="EMBL" id="KAA9004105.1"/>
    </source>
</evidence>
<feature type="transmembrane region" description="Helical" evidence="7">
    <location>
        <begin position="98"/>
        <end position="117"/>
    </location>
</feature>
<dbReference type="SUPFAM" id="SSF103481">
    <property type="entry name" value="Multidrug resistance efflux transporter EmrE"/>
    <property type="match status" value="2"/>
</dbReference>
<evidence type="ECO:0000256" key="2">
    <source>
        <dbReference type="ARBA" id="ARBA00007362"/>
    </source>
</evidence>
<dbReference type="Gene3D" id="1.10.3730.20">
    <property type="match status" value="2"/>
</dbReference>
<name>A0A5J5GAG3_9BACL</name>
<keyword evidence="4 7" id="KW-0812">Transmembrane</keyword>
<feature type="transmembrane region" description="Helical" evidence="7">
    <location>
        <begin position="154"/>
        <end position="173"/>
    </location>
</feature>
<comment type="subcellular location">
    <subcellularLocation>
        <location evidence="1">Cell membrane</location>
        <topology evidence="1">Multi-pass membrane protein</topology>
    </subcellularLocation>
</comment>
<organism evidence="9 10">
    <name type="scientific">Paenibacillus spiritus</name>
    <dbReference type="NCBI Taxonomy" id="2496557"/>
    <lineage>
        <taxon>Bacteria</taxon>
        <taxon>Bacillati</taxon>
        <taxon>Bacillota</taxon>
        <taxon>Bacilli</taxon>
        <taxon>Bacillales</taxon>
        <taxon>Paenibacillaceae</taxon>
        <taxon>Paenibacillus</taxon>
    </lineage>
</organism>
<feature type="transmembrane region" description="Helical" evidence="7">
    <location>
        <begin position="34"/>
        <end position="51"/>
    </location>
</feature>
<evidence type="ECO:0000259" key="8">
    <source>
        <dbReference type="Pfam" id="PF00892"/>
    </source>
</evidence>
<dbReference type="InterPro" id="IPR050638">
    <property type="entry name" value="AA-Vitamin_Transporters"/>
</dbReference>
<feature type="transmembrane region" description="Helical" evidence="7">
    <location>
        <begin position="278"/>
        <end position="297"/>
    </location>
</feature>
<dbReference type="PANTHER" id="PTHR32322">
    <property type="entry name" value="INNER MEMBRANE TRANSPORTER"/>
    <property type="match status" value="1"/>
</dbReference>
<dbReference type="InterPro" id="IPR037185">
    <property type="entry name" value="EmrE-like"/>
</dbReference>
<evidence type="ECO:0000256" key="6">
    <source>
        <dbReference type="ARBA" id="ARBA00023136"/>
    </source>
</evidence>
<feature type="domain" description="EamA" evidence="8">
    <location>
        <begin position="156"/>
        <end position="294"/>
    </location>
</feature>
<evidence type="ECO:0000256" key="5">
    <source>
        <dbReference type="ARBA" id="ARBA00022989"/>
    </source>
</evidence>
<evidence type="ECO:0000256" key="3">
    <source>
        <dbReference type="ARBA" id="ARBA00022475"/>
    </source>
</evidence>
<dbReference type="PANTHER" id="PTHR32322:SF18">
    <property type="entry name" value="S-ADENOSYLMETHIONINE_S-ADENOSYLHOMOCYSTEINE TRANSPORTER"/>
    <property type="match status" value="1"/>
</dbReference>
<reference evidence="9 10" key="1">
    <citation type="submission" date="2019-09" db="EMBL/GenBank/DDBJ databases">
        <title>Bacillus ochoae sp. nov., Paenibacillus whitsoniae sp. nov., Paenibacillus spiritus sp. nov. Isolated from the Mars Exploration Rover during spacecraft assembly.</title>
        <authorList>
            <person name="Seuylemezian A."/>
            <person name="Vaishampayan P."/>
        </authorList>
    </citation>
    <scope>NUCLEOTIDE SEQUENCE [LARGE SCALE GENOMIC DNA]</scope>
    <source>
        <strain evidence="9 10">MER_111</strain>
    </source>
</reference>
<comment type="caution">
    <text evidence="9">The sequence shown here is derived from an EMBL/GenBank/DDBJ whole genome shotgun (WGS) entry which is preliminary data.</text>
</comment>
<keyword evidence="5 7" id="KW-1133">Transmembrane helix</keyword>